<dbReference type="InterPro" id="IPR028096">
    <property type="entry name" value="EfeO_Cupredoxin"/>
</dbReference>
<dbReference type="EMBL" id="JBHUME010000020">
    <property type="protein sequence ID" value="MFD2615635.1"/>
    <property type="molecule type" value="Genomic_DNA"/>
</dbReference>
<dbReference type="SUPFAM" id="SSF49503">
    <property type="entry name" value="Cupredoxins"/>
    <property type="match status" value="1"/>
</dbReference>
<evidence type="ECO:0000313" key="4">
    <source>
        <dbReference type="Proteomes" id="UP001597541"/>
    </source>
</evidence>
<comment type="caution">
    <text evidence="3">The sequence shown here is derived from an EMBL/GenBank/DDBJ whole genome shotgun (WGS) entry which is preliminary data.</text>
</comment>
<dbReference type="RefSeq" id="WP_377607715.1">
    <property type="nucleotide sequence ID" value="NZ_JBHUME010000020.1"/>
</dbReference>
<name>A0ABW5PMC8_9BACL</name>
<keyword evidence="1" id="KW-0812">Transmembrane</keyword>
<evidence type="ECO:0000256" key="1">
    <source>
        <dbReference type="SAM" id="Phobius"/>
    </source>
</evidence>
<evidence type="ECO:0000313" key="3">
    <source>
        <dbReference type="EMBL" id="MFD2615635.1"/>
    </source>
</evidence>
<reference evidence="4" key="1">
    <citation type="journal article" date="2019" name="Int. J. Syst. Evol. Microbiol.">
        <title>The Global Catalogue of Microorganisms (GCM) 10K type strain sequencing project: providing services to taxonomists for standard genome sequencing and annotation.</title>
        <authorList>
            <consortium name="The Broad Institute Genomics Platform"/>
            <consortium name="The Broad Institute Genome Sequencing Center for Infectious Disease"/>
            <person name="Wu L."/>
            <person name="Ma J."/>
        </authorList>
    </citation>
    <scope>NUCLEOTIDE SEQUENCE [LARGE SCALE GENOMIC DNA]</scope>
    <source>
        <strain evidence="4">KCTC 3950</strain>
    </source>
</reference>
<sequence length="153" mass="16689">MSNFFVVTKRQLQLVLIAGLMVVAATLYLNLHNTTSALQPAASETGAAERTIHIVTGEYKSTGADGKEIEAYTFHPGTIYVGQGEPVNLSFYGVNGGSHPFIIEGTNIRSEVRKGKETVVRFQTEQEGTYRIVCLTHPENGRTAPMIGYIIVD</sequence>
<organism evidence="3 4">
    <name type="scientific">Paenibacillus gansuensis</name>
    <dbReference type="NCBI Taxonomy" id="306542"/>
    <lineage>
        <taxon>Bacteria</taxon>
        <taxon>Bacillati</taxon>
        <taxon>Bacillota</taxon>
        <taxon>Bacilli</taxon>
        <taxon>Bacillales</taxon>
        <taxon>Paenibacillaceae</taxon>
        <taxon>Paenibacillus</taxon>
    </lineage>
</organism>
<accession>A0ABW5PMC8</accession>
<proteinExistence type="predicted"/>
<feature type="domain" description="EfeO-type cupredoxin-like" evidence="2">
    <location>
        <begin position="69"/>
        <end position="140"/>
    </location>
</feature>
<protein>
    <submittedName>
        <fullName evidence="3">Cupredoxin domain-containing protein</fullName>
    </submittedName>
</protein>
<dbReference type="Gene3D" id="2.60.40.420">
    <property type="entry name" value="Cupredoxins - blue copper proteins"/>
    <property type="match status" value="1"/>
</dbReference>
<dbReference type="InterPro" id="IPR008972">
    <property type="entry name" value="Cupredoxin"/>
</dbReference>
<keyword evidence="4" id="KW-1185">Reference proteome</keyword>
<dbReference type="Proteomes" id="UP001597541">
    <property type="component" value="Unassembled WGS sequence"/>
</dbReference>
<dbReference type="Pfam" id="PF13473">
    <property type="entry name" value="Cupredoxin_1"/>
    <property type="match status" value="1"/>
</dbReference>
<gene>
    <name evidence="3" type="ORF">ACFSUF_24825</name>
</gene>
<feature type="transmembrane region" description="Helical" evidence="1">
    <location>
        <begin position="12"/>
        <end position="31"/>
    </location>
</feature>
<evidence type="ECO:0000259" key="2">
    <source>
        <dbReference type="Pfam" id="PF13473"/>
    </source>
</evidence>
<keyword evidence="1" id="KW-0472">Membrane</keyword>
<keyword evidence="1" id="KW-1133">Transmembrane helix</keyword>